<dbReference type="Proteomes" id="UP000198847">
    <property type="component" value="Unassembled WGS sequence"/>
</dbReference>
<gene>
    <name evidence="1" type="ORF">SAMN04490178_111109</name>
</gene>
<sequence>MKDLRDRLSIPTSPLDGPSVKLLEDALLHSPTKTIQLEINKANYQLSREGRWFKFSLLTKKRTVKKSTLFETITELYNQAVHGQNWRIDQIVRI</sequence>
<name>A0A1H8VI65_9FIRM</name>
<reference evidence="1 2" key="1">
    <citation type="submission" date="2016-10" db="EMBL/GenBank/DDBJ databases">
        <authorList>
            <person name="de Groot N.N."/>
        </authorList>
    </citation>
    <scope>NUCLEOTIDE SEQUENCE [LARGE SCALE GENOMIC DNA]</scope>
    <source>
        <strain evidence="1 2">DSM 13305</strain>
    </source>
</reference>
<protein>
    <submittedName>
        <fullName evidence="1">Uncharacterized protein</fullName>
    </submittedName>
</protein>
<dbReference type="AlphaFoldDB" id="A0A1H8VI65"/>
<dbReference type="RefSeq" id="WP_245732351.1">
    <property type="nucleotide sequence ID" value="NZ_FODY01000011.1"/>
</dbReference>
<evidence type="ECO:0000313" key="1">
    <source>
        <dbReference type="EMBL" id="SEP15105.1"/>
    </source>
</evidence>
<organism evidence="1 2">
    <name type="scientific">Propionispora vibrioides</name>
    <dbReference type="NCBI Taxonomy" id="112903"/>
    <lineage>
        <taxon>Bacteria</taxon>
        <taxon>Bacillati</taxon>
        <taxon>Bacillota</taxon>
        <taxon>Negativicutes</taxon>
        <taxon>Selenomonadales</taxon>
        <taxon>Sporomusaceae</taxon>
        <taxon>Propionispora</taxon>
    </lineage>
</organism>
<accession>A0A1H8VI65</accession>
<keyword evidence="2" id="KW-1185">Reference proteome</keyword>
<dbReference type="EMBL" id="FODY01000011">
    <property type="protein sequence ID" value="SEP15105.1"/>
    <property type="molecule type" value="Genomic_DNA"/>
</dbReference>
<evidence type="ECO:0000313" key="2">
    <source>
        <dbReference type="Proteomes" id="UP000198847"/>
    </source>
</evidence>
<proteinExistence type="predicted"/>